<proteinExistence type="predicted"/>
<feature type="transmembrane region" description="Helical" evidence="1">
    <location>
        <begin position="238"/>
        <end position="257"/>
    </location>
</feature>
<gene>
    <name evidence="2" type="ORF">MNOR_LOCUS37398</name>
</gene>
<keyword evidence="1" id="KW-0812">Transmembrane</keyword>
<sequence length="495" mass="56941">MTKGCKRSISNLPLQLFEDNTNIFRFFRIVGLFPISYQNGVFKCHEKICVISRLFWFLWHVAGIACMIYIKRRYQSEHCPNKNTGIQEEFKNTTNETTGPAESSVVDTRDCSAALGDLNDFLFGCIGVLLFILADPVQNIIVKRNLNCMPMILKEVKHLENINLGDQPSRKYIVSIFKHNKTKGGMKNTKGASTESSTNICVSGSLDSIATTSEVSDVNDGDKVATGKWTICYNVIRYSILWASLLIFLVAFLIGFFKAVRPKDNGKKHDIKDEWKFFGSIFFLVFPVLTTWFCCFFIGYQQKMYKVITELPDDIFTNEDYIKDIGDYFETMQNISNMLVEKIYKFTFGINFALFVVIGTLSTFELMQGVFEIKNNKNVEFGDIIYVFPVAVCVSHFLISCAQSTNLITQQHDTLRYKLKGIMTTLLVDRMEISKENEKKFKRVELLYKNIKDFKPQAEVYGGFKVDYNFFTKVLIFMFAYAKLFYGYVGTDKKH</sequence>
<dbReference type="EMBL" id="CAXKWB010074967">
    <property type="protein sequence ID" value="CAL4198881.1"/>
    <property type="molecule type" value="Genomic_DNA"/>
</dbReference>
<keyword evidence="1" id="KW-1133">Transmembrane helix</keyword>
<feature type="transmembrane region" description="Helical" evidence="1">
    <location>
        <begin position="384"/>
        <end position="408"/>
    </location>
</feature>
<feature type="transmembrane region" description="Helical" evidence="1">
    <location>
        <begin position="343"/>
        <end position="364"/>
    </location>
</feature>
<dbReference type="AlphaFoldDB" id="A0AAV2SJ24"/>
<evidence type="ECO:0000256" key="1">
    <source>
        <dbReference type="SAM" id="Phobius"/>
    </source>
</evidence>
<organism evidence="2 3">
    <name type="scientific">Meganyctiphanes norvegica</name>
    <name type="common">Northern krill</name>
    <name type="synonym">Thysanopoda norvegica</name>
    <dbReference type="NCBI Taxonomy" id="48144"/>
    <lineage>
        <taxon>Eukaryota</taxon>
        <taxon>Metazoa</taxon>
        <taxon>Ecdysozoa</taxon>
        <taxon>Arthropoda</taxon>
        <taxon>Crustacea</taxon>
        <taxon>Multicrustacea</taxon>
        <taxon>Malacostraca</taxon>
        <taxon>Eumalacostraca</taxon>
        <taxon>Eucarida</taxon>
        <taxon>Euphausiacea</taxon>
        <taxon>Euphausiidae</taxon>
        <taxon>Meganyctiphanes</taxon>
    </lineage>
</organism>
<feature type="transmembrane region" description="Helical" evidence="1">
    <location>
        <begin position="277"/>
        <end position="300"/>
    </location>
</feature>
<evidence type="ECO:0000313" key="3">
    <source>
        <dbReference type="Proteomes" id="UP001497623"/>
    </source>
</evidence>
<evidence type="ECO:0000313" key="2">
    <source>
        <dbReference type="EMBL" id="CAL4198881.1"/>
    </source>
</evidence>
<evidence type="ECO:0008006" key="4">
    <source>
        <dbReference type="Google" id="ProtNLM"/>
    </source>
</evidence>
<keyword evidence="1" id="KW-0472">Membrane</keyword>
<dbReference type="Proteomes" id="UP001497623">
    <property type="component" value="Unassembled WGS sequence"/>
</dbReference>
<protein>
    <recommendedName>
        <fullName evidence="4">Gustatory receptor</fullName>
    </recommendedName>
</protein>
<feature type="transmembrane region" description="Helical" evidence="1">
    <location>
        <begin position="121"/>
        <end position="142"/>
    </location>
</feature>
<comment type="caution">
    <text evidence="2">The sequence shown here is derived from an EMBL/GenBank/DDBJ whole genome shotgun (WGS) entry which is preliminary data.</text>
</comment>
<feature type="transmembrane region" description="Helical" evidence="1">
    <location>
        <begin position="470"/>
        <end position="489"/>
    </location>
</feature>
<feature type="transmembrane region" description="Helical" evidence="1">
    <location>
        <begin position="54"/>
        <end position="70"/>
    </location>
</feature>
<name>A0AAV2SJ24_MEGNR</name>
<reference evidence="2 3" key="1">
    <citation type="submission" date="2024-05" db="EMBL/GenBank/DDBJ databases">
        <authorList>
            <person name="Wallberg A."/>
        </authorList>
    </citation>
    <scope>NUCLEOTIDE SEQUENCE [LARGE SCALE GENOMIC DNA]</scope>
</reference>
<keyword evidence="3" id="KW-1185">Reference proteome</keyword>
<accession>A0AAV2SJ24</accession>